<accession>A0A328YLB3</accession>
<dbReference type="Gene3D" id="3.90.120.10">
    <property type="entry name" value="DNA Methylase, subunit A, domain 2"/>
    <property type="match status" value="1"/>
</dbReference>
<dbReference type="SUPFAM" id="SSF53335">
    <property type="entry name" value="S-adenosyl-L-methionine-dependent methyltransferases"/>
    <property type="match status" value="2"/>
</dbReference>
<evidence type="ECO:0000256" key="2">
    <source>
        <dbReference type="ARBA" id="ARBA00022603"/>
    </source>
</evidence>
<gene>
    <name evidence="9" type="ORF">CLV55_103192</name>
</gene>
<dbReference type="NCBIfam" id="TIGR00675">
    <property type="entry name" value="dcm"/>
    <property type="match status" value="1"/>
</dbReference>
<evidence type="ECO:0000256" key="6">
    <source>
        <dbReference type="ARBA" id="ARBA00047422"/>
    </source>
</evidence>
<name>A0A328YLB3_9FLAO</name>
<comment type="caution">
    <text evidence="7">Lacks conserved residue(s) required for the propagation of feature annotation.</text>
</comment>
<evidence type="ECO:0000256" key="8">
    <source>
        <dbReference type="RuleBase" id="RU000416"/>
    </source>
</evidence>
<keyword evidence="3 7" id="KW-0808">Transferase</keyword>
<dbReference type="PANTHER" id="PTHR10629">
    <property type="entry name" value="CYTOSINE-SPECIFIC METHYLTRANSFERASE"/>
    <property type="match status" value="1"/>
</dbReference>
<dbReference type="PROSITE" id="PS51679">
    <property type="entry name" value="SAM_MT_C5"/>
    <property type="match status" value="2"/>
</dbReference>
<dbReference type="GO" id="GO:0032259">
    <property type="term" value="P:methylation"/>
    <property type="evidence" value="ECO:0007669"/>
    <property type="project" value="UniProtKB-KW"/>
</dbReference>
<dbReference type="GO" id="GO:0003677">
    <property type="term" value="F:DNA binding"/>
    <property type="evidence" value="ECO:0007669"/>
    <property type="project" value="TreeGrafter"/>
</dbReference>
<evidence type="ECO:0000256" key="7">
    <source>
        <dbReference type="PROSITE-ProRule" id="PRU01016"/>
    </source>
</evidence>
<dbReference type="GO" id="GO:0003886">
    <property type="term" value="F:DNA (cytosine-5-)-methyltransferase activity"/>
    <property type="evidence" value="ECO:0007669"/>
    <property type="project" value="UniProtKB-EC"/>
</dbReference>
<dbReference type="InterPro" id="IPR029063">
    <property type="entry name" value="SAM-dependent_MTases_sf"/>
</dbReference>
<keyword evidence="5" id="KW-0680">Restriction system</keyword>
<dbReference type="PANTHER" id="PTHR10629:SF52">
    <property type="entry name" value="DNA (CYTOSINE-5)-METHYLTRANSFERASE 1"/>
    <property type="match status" value="1"/>
</dbReference>
<evidence type="ECO:0000313" key="10">
    <source>
        <dbReference type="Proteomes" id="UP000248840"/>
    </source>
</evidence>
<dbReference type="InterPro" id="IPR031303">
    <property type="entry name" value="C5_meth_CS"/>
</dbReference>
<dbReference type="Gene3D" id="3.40.50.150">
    <property type="entry name" value="Vaccinia Virus protein VP39"/>
    <property type="match status" value="1"/>
</dbReference>
<comment type="caution">
    <text evidence="9">The sequence shown here is derived from an EMBL/GenBank/DDBJ whole genome shotgun (WGS) entry which is preliminary data.</text>
</comment>
<dbReference type="PROSITE" id="PS00095">
    <property type="entry name" value="C5_MTASE_2"/>
    <property type="match status" value="1"/>
</dbReference>
<dbReference type="RefSeq" id="WP_112112671.1">
    <property type="nucleotide sequence ID" value="NZ_QLSZ01000003.1"/>
</dbReference>
<dbReference type="GO" id="GO:0009307">
    <property type="term" value="P:DNA restriction-modification system"/>
    <property type="evidence" value="ECO:0007669"/>
    <property type="project" value="UniProtKB-KW"/>
</dbReference>
<keyword evidence="10" id="KW-1185">Reference proteome</keyword>
<dbReference type="PRINTS" id="PR00105">
    <property type="entry name" value="C5METTRFRASE"/>
</dbReference>
<dbReference type="InterPro" id="IPR050390">
    <property type="entry name" value="C5-Methyltransferase"/>
</dbReference>
<evidence type="ECO:0000256" key="5">
    <source>
        <dbReference type="ARBA" id="ARBA00022747"/>
    </source>
</evidence>
<proteinExistence type="inferred from homology"/>
<feature type="active site" evidence="7">
    <location>
        <position position="222"/>
    </location>
</feature>
<keyword evidence="4 7" id="KW-0949">S-adenosyl-L-methionine</keyword>
<comment type="catalytic activity">
    <reaction evidence="6">
        <text>a 2'-deoxycytidine in DNA + S-adenosyl-L-methionine = a 5-methyl-2'-deoxycytidine in DNA + S-adenosyl-L-homocysteine + H(+)</text>
        <dbReference type="Rhea" id="RHEA:13681"/>
        <dbReference type="Rhea" id="RHEA-COMP:11369"/>
        <dbReference type="Rhea" id="RHEA-COMP:11370"/>
        <dbReference type="ChEBI" id="CHEBI:15378"/>
        <dbReference type="ChEBI" id="CHEBI:57856"/>
        <dbReference type="ChEBI" id="CHEBI:59789"/>
        <dbReference type="ChEBI" id="CHEBI:85452"/>
        <dbReference type="ChEBI" id="CHEBI:85454"/>
        <dbReference type="EC" id="2.1.1.37"/>
    </reaction>
</comment>
<comment type="similarity">
    <text evidence="7 8">Belongs to the class I-like SAM-binding methyltransferase superfamily. C5-methyltransferase family.</text>
</comment>
<dbReference type="AlphaFoldDB" id="A0A328YLB3"/>
<dbReference type="EMBL" id="QLSZ01000003">
    <property type="protein sequence ID" value="RAR73873.1"/>
    <property type="molecule type" value="Genomic_DNA"/>
</dbReference>
<dbReference type="Proteomes" id="UP000248840">
    <property type="component" value="Unassembled WGS sequence"/>
</dbReference>
<organism evidence="9 10">
    <name type="scientific">Flavobacterium aciduliphilum</name>
    <dbReference type="NCBI Taxonomy" id="1101402"/>
    <lineage>
        <taxon>Bacteria</taxon>
        <taxon>Pseudomonadati</taxon>
        <taxon>Bacteroidota</taxon>
        <taxon>Flavobacteriia</taxon>
        <taxon>Flavobacteriales</taxon>
        <taxon>Flavobacteriaceae</taxon>
        <taxon>Flavobacterium</taxon>
    </lineage>
</organism>
<sequence>MSKKLYNHIAPRLSDLEWEMAKHIPEGGNWQSIPVHIPSQRLEQIRRSGGRTTYYGRLDNNKPSYTITTYFNRLGNGCNLHPSQDRIISIREGARLQSFKDSYVFHSSKSAQYKQIGNAVPPLLARAIAETIKPFLQNKTFVDLFSGAGGMSEGFLMEDFELISANEIEKNYFETYKQNHSHFDNGNNLILGDVTSPEIKEKIIASTNGYDKVGVVIGGPPCQGFSSAGWRNPEDKRNQLFKEFVELVDKIKPEIFVMENVTGILSMRNGEAIKEIIASFEEIGYHVNKPFKLNAEEFGVPQKRKRVIIVGSLVKQEIKSPKILFSSTDDNLPNPITVKQAIAGLPELKTDSGDFETNIDYEATSDYEKLMMNEIDFKTFYENCKLMLPVTCC</sequence>
<dbReference type="OrthoDB" id="32195at2"/>
<dbReference type="InterPro" id="IPR001525">
    <property type="entry name" value="C5_MeTfrase"/>
</dbReference>
<reference evidence="9 10" key="1">
    <citation type="submission" date="2018-06" db="EMBL/GenBank/DDBJ databases">
        <title>Genomic Encyclopedia of Archaeal and Bacterial Type Strains, Phase II (KMG-II): from individual species to whole genera.</title>
        <authorList>
            <person name="Goeker M."/>
        </authorList>
    </citation>
    <scope>NUCLEOTIDE SEQUENCE [LARGE SCALE GENOMIC DNA]</scope>
    <source>
        <strain evidence="9 10">DSM 25663</strain>
    </source>
</reference>
<keyword evidence="2 7" id="KW-0489">Methyltransferase</keyword>
<evidence type="ECO:0000313" key="9">
    <source>
        <dbReference type="EMBL" id="RAR73873.1"/>
    </source>
</evidence>
<evidence type="ECO:0000256" key="1">
    <source>
        <dbReference type="ARBA" id="ARBA00011975"/>
    </source>
</evidence>
<dbReference type="EC" id="2.1.1.37" evidence="1"/>
<evidence type="ECO:0000256" key="3">
    <source>
        <dbReference type="ARBA" id="ARBA00022679"/>
    </source>
</evidence>
<dbReference type="GO" id="GO:0044027">
    <property type="term" value="P:negative regulation of gene expression via chromosomal CpG island methylation"/>
    <property type="evidence" value="ECO:0007669"/>
    <property type="project" value="TreeGrafter"/>
</dbReference>
<evidence type="ECO:0000256" key="4">
    <source>
        <dbReference type="ARBA" id="ARBA00022691"/>
    </source>
</evidence>
<protein>
    <recommendedName>
        <fullName evidence="1">DNA (cytosine-5-)-methyltransferase</fullName>
        <ecNumber evidence="1">2.1.1.37</ecNumber>
    </recommendedName>
</protein>
<dbReference type="Pfam" id="PF00145">
    <property type="entry name" value="DNA_methylase"/>
    <property type="match status" value="2"/>
</dbReference>